<evidence type="ECO:0000313" key="2">
    <source>
        <dbReference type="Proteomes" id="UP000189339"/>
    </source>
</evidence>
<dbReference type="InterPro" id="IPR009367">
    <property type="entry name" value="Elm1-like"/>
</dbReference>
<dbReference type="Pfam" id="PF06258">
    <property type="entry name" value="Mito_fiss_Elm1"/>
    <property type="match status" value="1"/>
</dbReference>
<name>A0A1V2DVC1_9GAMM</name>
<dbReference type="RefSeq" id="WP_076723202.1">
    <property type="nucleotide sequence ID" value="NZ_MSCW01000003.1"/>
</dbReference>
<accession>A0A1V2DVC1</accession>
<sequence>MPLYQGLAGRGNLVMGTVVKGTVFILQSRHHGSNQQLAAIAKSIFPEHTVMRQRFELRSRSKLFRLFCRLLVRLKRSTGGIRPFAAVLSWLALRHGYVRVTDRDVIIAKTPPFEYPAMILGAGTGARTVFLGAPRHFSTRDFDTVVSTPSTFCADADIVLETLPTEVYGAPAKATMPDRTSTPVWSLIVGGDAKGYHYGEEFFRLLCQEMERLSRALGIQWIVSTSPRTGATAETTLMAFARQHPEWVDELVVWGRGDRSGLRDLLGRSDTVLITEDSASMVSEAVNQRLRTVCLRPEGAGFNSLITPLLESLERNQRVLRVDLGQLSGLKARDLMTFEFRSTALIPKKPCCGAWGSPFGMWRTRSR</sequence>
<protein>
    <recommendedName>
        <fullName evidence="3">Nucleoside-diphosphate sugar epimerase</fullName>
    </recommendedName>
</protein>
<dbReference type="AlphaFoldDB" id="A0A1V2DVC1"/>
<keyword evidence="2" id="KW-1185">Reference proteome</keyword>
<proteinExistence type="predicted"/>
<evidence type="ECO:0000313" key="1">
    <source>
        <dbReference type="EMBL" id="ONF44654.1"/>
    </source>
</evidence>
<dbReference type="Proteomes" id="UP000189339">
    <property type="component" value="Unassembled WGS sequence"/>
</dbReference>
<dbReference type="EMBL" id="MSCW01000003">
    <property type="protein sequence ID" value="ONF44654.1"/>
    <property type="molecule type" value="Genomic_DNA"/>
</dbReference>
<reference evidence="1 2" key="1">
    <citation type="submission" date="2016-12" db="EMBL/GenBank/DDBJ databases">
        <title>Marinobacter lutaoensis whole genome sequencing.</title>
        <authorList>
            <person name="Verma A."/>
            <person name="Krishnamurthi S."/>
        </authorList>
    </citation>
    <scope>NUCLEOTIDE SEQUENCE [LARGE SCALE GENOMIC DNA]</scope>
    <source>
        <strain evidence="1 2">T5054</strain>
    </source>
</reference>
<gene>
    <name evidence="1" type="ORF">BTO32_04200</name>
</gene>
<dbReference type="STRING" id="135739.BTO32_04200"/>
<organism evidence="1 2">
    <name type="scientific">Marinobacter lutaoensis</name>
    <dbReference type="NCBI Taxonomy" id="135739"/>
    <lineage>
        <taxon>Bacteria</taxon>
        <taxon>Pseudomonadati</taxon>
        <taxon>Pseudomonadota</taxon>
        <taxon>Gammaproteobacteria</taxon>
        <taxon>Pseudomonadales</taxon>
        <taxon>Marinobacteraceae</taxon>
        <taxon>Marinobacter</taxon>
    </lineage>
</organism>
<evidence type="ECO:0008006" key="3">
    <source>
        <dbReference type="Google" id="ProtNLM"/>
    </source>
</evidence>
<dbReference type="OrthoDB" id="1865at2"/>
<comment type="caution">
    <text evidence="1">The sequence shown here is derived from an EMBL/GenBank/DDBJ whole genome shotgun (WGS) entry which is preliminary data.</text>
</comment>